<dbReference type="EMBL" id="LVYD01000055">
    <property type="protein sequence ID" value="OQP61826.1"/>
    <property type="molecule type" value="Genomic_DNA"/>
</dbReference>
<sequence length="121" mass="14252">MNNDLLNILSNSNKDIDNQKLMDYLSGKLNEEEKHEVEMWMVDNDFENEALEGLQQMAGSNNKKLEGYVDQLNKELTQYIKQKKNLREKRRINTGFWIYVAIAFILIIIILAYMVISRLSH</sequence>
<organism evidence="3 4">
    <name type="scientific">Niastella vici</name>
    <dbReference type="NCBI Taxonomy" id="1703345"/>
    <lineage>
        <taxon>Bacteria</taxon>
        <taxon>Pseudomonadati</taxon>
        <taxon>Bacteroidota</taxon>
        <taxon>Chitinophagia</taxon>
        <taxon>Chitinophagales</taxon>
        <taxon>Chitinophagaceae</taxon>
        <taxon>Niastella</taxon>
    </lineage>
</organism>
<dbReference type="OrthoDB" id="677647at2"/>
<protein>
    <submittedName>
        <fullName evidence="3">Uncharacterized protein</fullName>
    </submittedName>
</protein>
<gene>
    <name evidence="3" type="ORF">A3860_30640</name>
</gene>
<dbReference type="STRING" id="1703345.A3860_30640"/>
<name>A0A1V9FUB2_9BACT</name>
<proteinExistence type="predicted"/>
<evidence type="ECO:0000313" key="3">
    <source>
        <dbReference type="EMBL" id="OQP61826.1"/>
    </source>
</evidence>
<dbReference type="RefSeq" id="WP_081150267.1">
    <property type="nucleotide sequence ID" value="NZ_LVYD01000055.1"/>
</dbReference>
<feature type="coiled-coil region" evidence="1">
    <location>
        <begin position="62"/>
        <end position="89"/>
    </location>
</feature>
<keyword evidence="2" id="KW-1133">Transmembrane helix</keyword>
<keyword evidence="2" id="KW-0812">Transmembrane</keyword>
<keyword evidence="2" id="KW-0472">Membrane</keyword>
<accession>A0A1V9FUB2</accession>
<evidence type="ECO:0000256" key="2">
    <source>
        <dbReference type="SAM" id="Phobius"/>
    </source>
</evidence>
<evidence type="ECO:0000256" key="1">
    <source>
        <dbReference type="SAM" id="Coils"/>
    </source>
</evidence>
<evidence type="ECO:0000313" key="4">
    <source>
        <dbReference type="Proteomes" id="UP000192796"/>
    </source>
</evidence>
<dbReference type="Proteomes" id="UP000192796">
    <property type="component" value="Unassembled WGS sequence"/>
</dbReference>
<keyword evidence="4" id="KW-1185">Reference proteome</keyword>
<feature type="transmembrane region" description="Helical" evidence="2">
    <location>
        <begin position="96"/>
        <end position="116"/>
    </location>
</feature>
<dbReference type="AlphaFoldDB" id="A0A1V9FUB2"/>
<comment type="caution">
    <text evidence="3">The sequence shown here is derived from an EMBL/GenBank/DDBJ whole genome shotgun (WGS) entry which is preliminary data.</text>
</comment>
<keyword evidence="1" id="KW-0175">Coiled coil</keyword>
<reference evidence="3 4" key="1">
    <citation type="submission" date="2016-03" db="EMBL/GenBank/DDBJ databases">
        <title>Niastella vici sp. nov., isolated from farmland soil.</title>
        <authorList>
            <person name="Chen L."/>
            <person name="Wang D."/>
            <person name="Yang S."/>
            <person name="Wang G."/>
        </authorList>
    </citation>
    <scope>NUCLEOTIDE SEQUENCE [LARGE SCALE GENOMIC DNA]</scope>
    <source>
        <strain evidence="3 4">DJ57</strain>
    </source>
</reference>